<keyword evidence="6" id="KW-1185">Reference proteome</keyword>
<gene>
    <name evidence="5" type="ORF">SAMN05192579_104122</name>
</gene>
<evidence type="ECO:0000313" key="6">
    <source>
        <dbReference type="Proteomes" id="UP000198725"/>
    </source>
</evidence>
<dbReference type="InterPro" id="IPR018062">
    <property type="entry name" value="HTH_AraC-typ_CS"/>
</dbReference>
<dbReference type="InterPro" id="IPR032687">
    <property type="entry name" value="AraC-type_N"/>
</dbReference>
<dbReference type="EMBL" id="FOSR01000004">
    <property type="protein sequence ID" value="SFK59565.1"/>
    <property type="molecule type" value="Genomic_DNA"/>
</dbReference>
<dbReference type="Proteomes" id="UP000198725">
    <property type="component" value="Unassembled WGS sequence"/>
</dbReference>
<organism evidence="5 6">
    <name type="scientific">Rhodanobacter glycinis</name>
    <dbReference type="NCBI Taxonomy" id="582702"/>
    <lineage>
        <taxon>Bacteria</taxon>
        <taxon>Pseudomonadati</taxon>
        <taxon>Pseudomonadota</taxon>
        <taxon>Gammaproteobacteria</taxon>
        <taxon>Lysobacterales</taxon>
        <taxon>Rhodanobacteraceae</taxon>
        <taxon>Rhodanobacter</taxon>
    </lineage>
</organism>
<dbReference type="InterPro" id="IPR009057">
    <property type="entry name" value="Homeodomain-like_sf"/>
</dbReference>
<dbReference type="PANTHER" id="PTHR47894:SF1">
    <property type="entry name" value="HTH-TYPE TRANSCRIPTIONAL REGULATOR VQSM"/>
    <property type="match status" value="1"/>
</dbReference>
<accession>A0A1I4ASV3</accession>
<dbReference type="GO" id="GO:0000976">
    <property type="term" value="F:transcription cis-regulatory region binding"/>
    <property type="evidence" value="ECO:0007669"/>
    <property type="project" value="TreeGrafter"/>
</dbReference>
<dbReference type="RefSeq" id="WP_092702539.1">
    <property type="nucleotide sequence ID" value="NZ_FOSR01000004.1"/>
</dbReference>
<dbReference type="Gene3D" id="1.10.10.60">
    <property type="entry name" value="Homeodomain-like"/>
    <property type="match status" value="1"/>
</dbReference>
<dbReference type="GO" id="GO:0003700">
    <property type="term" value="F:DNA-binding transcription factor activity"/>
    <property type="evidence" value="ECO:0007669"/>
    <property type="project" value="InterPro"/>
</dbReference>
<name>A0A1I4ASV3_9GAMM</name>
<dbReference type="Pfam" id="PF12625">
    <property type="entry name" value="Arabinose_bd"/>
    <property type="match status" value="1"/>
</dbReference>
<evidence type="ECO:0000256" key="3">
    <source>
        <dbReference type="ARBA" id="ARBA00023163"/>
    </source>
</evidence>
<dbReference type="SMART" id="SM00342">
    <property type="entry name" value="HTH_ARAC"/>
    <property type="match status" value="1"/>
</dbReference>
<keyword evidence="3" id="KW-0804">Transcription</keyword>
<feature type="domain" description="HTH araC/xylS-type" evidence="4">
    <location>
        <begin position="265"/>
        <end position="362"/>
    </location>
</feature>
<dbReference type="AlphaFoldDB" id="A0A1I4ASV3"/>
<dbReference type="SUPFAM" id="SSF46689">
    <property type="entry name" value="Homeodomain-like"/>
    <property type="match status" value="1"/>
</dbReference>
<dbReference type="PANTHER" id="PTHR47894">
    <property type="entry name" value="HTH-TYPE TRANSCRIPTIONAL REGULATOR GADX"/>
    <property type="match status" value="1"/>
</dbReference>
<sequence length="364" mass="39911">MARPAALLDPSRASAAALVADDPRFTAAEFPSNKLLYLSQLADERGIDCRAWFAGLSLNRAQLADPALRVSYRQASSFVRRALAALANAGVPDAGLRIGRQGTVGGFGLLGLAMMTSRTFGEAMQSGIQYHKICGCLLDLAFEVVDEGTVALVATPQFGDVELLPFFCEELFASSTMIARELVGSELAPLRVELGYPRPAYADAYAELFRCELRFGAPQCRLLIETSWLARPLPGYNPLTAKQALALCAQQRTPDGGEPHQEIVAAVERLLRNQLREQPKLNDVAHTLNLSERSLRRKLAESGRIFREIHDRVRAERALQLLQAGSLSVAAIGSEVGFSDPREFRRAFKRWTGMAPREARRTTA</sequence>
<dbReference type="Pfam" id="PF12833">
    <property type="entry name" value="HTH_18"/>
    <property type="match status" value="1"/>
</dbReference>
<evidence type="ECO:0000313" key="5">
    <source>
        <dbReference type="EMBL" id="SFK59565.1"/>
    </source>
</evidence>
<dbReference type="PROSITE" id="PS00041">
    <property type="entry name" value="HTH_ARAC_FAMILY_1"/>
    <property type="match status" value="1"/>
</dbReference>
<proteinExistence type="predicted"/>
<reference evidence="6" key="1">
    <citation type="submission" date="2016-10" db="EMBL/GenBank/DDBJ databases">
        <authorList>
            <person name="Varghese N."/>
            <person name="Submissions S."/>
        </authorList>
    </citation>
    <scope>NUCLEOTIDE SEQUENCE [LARGE SCALE GENOMIC DNA]</scope>
    <source>
        <strain evidence="6">MO64</strain>
    </source>
</reference>
<dbReference type="PROSITE" id="PS01124">
    <property type="entry name" value="HTH_ARAC_FAMILY_2"/>
    <property type="match status" value="1"/>
</dbReference>
<protein>
    <submittedName>
        <fullName evidence="5">AraC-type DNA-binding protein</fullName>
    </submittedName>
</protein>
<evidence type="ECO:0000256" key="1">
    <source>
        <dbReference type="ARBA" id="ARBA00023015"/>
    </source>
</evidence>
<dbReference type="InterPro" id="IPR018060">
    <property type="entry name" value="HTH_AraC"/>
</dbReference>
<keyword evidence="1" id="KW-0805">Transcription regulation</keyword>
<keyword evidence="2 5" id="KW-0238">DNA-binding</keyword>
<evidence type="ECO:0000259" key="4">
    <source>
        <dbReference type="PROSITE" id="PS01124"/>
    </source>
</evidence>
<evidence type="ECO:0000256" key="2">
    <source>
        <dbReference type="ARBA" id="ARBA00023125"/>
    </source>
</evidence>
<dbReference type="GO" id="GO:0005829">
    <property type="term" value="C:cytosol"/>
    <property type="evidence" value="ECO:0007669"/>
    <property type="project" value="TreeGrafter"/>
</dbReference>